<dbReference type="STRING" id="45235.A0A2K3QNZ3"/>
<dbReference type="Proteomes" id="UP000236621">
    <property type="component" value="Unassembled WGS sequence"/>
</dbReference>
<comment type="similarity">
    <text evidence="1">Belongs to the AAA ATPase family.</text>
</comment>
<feature type="domain" description="AAA+ ATPase" evidence="9">
    <location>
        <begin position="519"/>
        <end position="655"/>
    </location>
</feature>
<evidence type="ECO:0000256" key="1">
    <source>
        <dbReference type="ARBA" id="ARBA00006914"/>
    </source>
</evidence>
<evidence type="ECO:0000259" key="9">
    <source>
        <dbReference type="SMART" id="SM00382"/>
    </source>
</evidence>
<feature type="region of interest" description="Disordered" evidence="8">
    <location>
        <begin position="48"/>
        <end position="177"/>
    </location>
</feature>
<proteinExistence type="inferred from homology"/>
<organism evidence="10 11">
    <name type="scientific">Tolypocladium capitatum</name>
    <dbReference type="NCBI Taxonomy" id="45235"/>
    <lineage>
        <taxon>Eukaryota</taxon>
        <taxon>Fungi</taxon>
        <taxon>Dikarya</taxon>
        <taxon>Ascomycota</taxon>
        <taxon>Pezizomycotina</taxon>
        <taxon>Sordariomycetes</taxon>
        <taxon>Hypocreomycetidae</taxon>
        <taxon>Hypocreales</taxon>
        <taxon>Ophiocordycipitaceae</taxon>
        <taxon>Tolypocladium</taxon>
    </lineage>
</organism>
<evidence type="ECO:0000256" key="8">
    <source>
        <dbReference type="SAM" id="MobiDB-lite"/>
    </source>
</evidence>
<gene>
    <name evidence="10" type="ORF">TCAP_00840</name>
</gene>
<comment type="caution">
    <text evidence="10">The sequence shown here is derived from an EMBL/GenBank/DDBJ whole genome shotgun (WGS) entry which is preliminary data.</text>
</comment>
<dbReference type="InterPro" id="IPR027417">
    <property type="entry name" value="P-loop_NTPase"/>
</dbReference>
<dbReference type="InterPro" id="IPR003959">
    <property type="entry name" value="ATPase_AAA_core"/>
</dbReference>
<dbReference type="InterPro" id="IPR050168">
    <property type="entry name" value="AAA_ATPase_domain"/>
</dbReference>
<dbReference type="EMBL" id="NRSZ01000136">
    <property type="protein sequence ID" value="PNY29254.1"/>
    <property type="molecule type" value="Genomic_DNA"/>
</dbReference>
<reference evidence="10 11" key="1">
    <citation type="submission" date="2017-08" db="EMBL/GenBank/DDBJ databases">
        <title>Harnessing the power of phylogenomics to disentangle the directionality and signatures of interkingdom host jumping in the parasitic fungal genus Tolypocladium.</title>
        <authorList>
            <person name="Quandt C.A."/>
            <person name="Patterson W."/>
            <person name="Spatafora J.W."/>
        </authorList>
    </citation>
    <scope>NUCLEOTIDE SEQUENCE [LARGE SCALE GENOMIC DNA]</scope>
    <source>
        <strain evidence="10 11">CBS 113982</strain>
    </source>
</reference>
<dbReference type="GO" id="GO:0007031">
    <property type="term" value="P:peroxisome organization"/>
    <property type="evidence" value="ECO:0007669"/>
    <property type="project" value="UniProtKB-KW"/>
</dbReference>
<feature type="compositionally biased region" description="Acidic residues" evidence="8">
    <location>
        <begin position="78"/>
        <end position="91"/>
    </location>
</feature>
<keyword evidence="3" id="KW-0547">Nucleotide-binding</keyword>
<keyword evidence="2" id="KW-0962">Peroxisome biogenesis</keyword>
<evidence type="ECO:0000256" key="4">
    <source>
        <dbReference type="ARBA" id="ARBA00022840"/>
    </source>
</evidence>
<evidence type="ECO:0000256" key="2">
    <source>
        <dbReference type="ARBA" id="ARBA00022593"/>
    </source>
</evidence>
<comment type="catalytic activity">
    <reaction evidence="7">
        <text>ATP + H2O = ADP + phosphate + H(+)</text>
        <dbReference type="Rhea" id="RHEA:13065"/>
        <dbReference type="ChEBI" id="CHEBI:15377"/>
        <dbReference type="ChEBI" id="CHEBI:15378"/>
        <dbReference type="ChEBI" id="CHEBI:30616"/>
        <dbReference type="ChEBI" id="CHEBI:43474"/>
        <dbReference type="ChEBI" id="CHEBI:456216"/>
    </reaction>
    <physiologicalReaction direction="left-to-right" evidence="7">
        <dbReference type="Rhea" id="RHEA:13066"/>
    </physiologicalReaction>
</comment>
<dbReference type="PANTHER" id="PTHR23077">
    <property type="entry name" value="AAA-FAMILY ATPASE"/>
    <property type="match status" value="1"/>
</dbReference>
<dbReference type="Gene3D" id="3.40.50.300">
    <property type="entry name" value="P-loop containing nucleotide triphosphate hydrolases"/>
    <property type="match status" value="2"/>
</dbReference>
<evidence type="ECO:0000256" key="6">
    <source>
        <dbReference type="ARBA" id="ARBA00034532"/>
    </source>
</evidence>
<sequence>MSPSGASNPRIGFRSSLDRDVYQIIKKLESANDDKPFKTVPAIYDAIKRSNSSLSRQKKRPLEDAIDRVLQVRKQEQDESDDSEAAIDEPEPPTPGDERFLLNRQMTKLWNTDTGSRSASDMPVTKKRRIQADDGDDKDDRTSGPETAVNGSGAGDALAPAKQDKSQPKKTQKPTRFRVEIPEQEVPLAGLGDIYRELLEDTWGLLRGFDLFESRKVPLSSGILLSGPSGTGKKSLVRNIAAKVGVPLVSLTDCLRDPERIGKSLSEAVETALSLAPSIIFIERIDKVMSRHGSSSHNEHHVKAVSEFANQMDRIRRSSGTDGHVLAMATTSRITDVDPTVLAFGLLDQCIQMRMPDCAARHDILQVVTRRMKLSEDVDLAEVANMTHGYVGTDLAAITTLAGKGLVRRAARLNNPVDTMLDLHTRVLDRESADMSGPDASFFTKTIANPQAADSVTMEDFKAALKGFTPSLRKEGFTVIPSVTWKQVGALDEARKQLQSSIVGPIKNPDLYREFGLTRPAGVLLWGPPGCGKTLVAQAVANEAQASFILINGPELLNKYVGESERAVRELFQRARSSTPCILFFDEIDSIVPPRSNSSTESGARVVNALLTELDGAQDRTGIYVIGTTNRPEMIDEAMLRPGRLSVQLLVDLPTPRERVDILRTIYRTNHERAPEDVLEKLEVVALDTRCSNFSGADLSGLHTKAAQRALDRCMANIGEARVITAADWEFALDNTRASVRDPASYRLRGS</sequence>
<evidence type="ECO:0000256" key="7">
    <source>
        <dbReference type="ARBA" id="ARBA00048778"/>
    </source>
</evidence>
<evidence type="ECO:0000313" key="10">
    <source>
        <dbReference type="EMBL" id="PNY29254.1"/>
    </source>
</evidence>
<dbReference type="CDD" id="cd19481">
    <property type="entry name" value="RecA-like_protease"/>
    <property type="match status" value="1"/>
</dbReference>
<dbReference type="InterPro" id="IPR003593">
    <property type="entry name" value="AAA+_ATPase"/>
</dbReference>
<feature type="compositionally biased region" description="Polar residues" evidence="8">
    <location>
        <begin position="104"/>
        <end position="119"/>
    </location>
</feature>
<dbReference type="AlphaFoldDB" id="A0A2K3QNZ3"/>
<evidence type="ECO:0000256" key="5">
    <source>
        <dbReference type="ARBA" id="ARBA00032509"/>
    </source>
</evidence>
<dbReference type="Gene3D" id="1.10.8.60">
    <property type="match status" value="2"/>
</dbReference>
<evidence type="ECO:0000256" key="3">
    <source>
        <dbReference type="ARBA" id="ARBA00022741"/>
    </source>
</evidence>
<dbReference type="Pfam" id="PF00004">
    <property type="entry name" value="AAA"/>
    <property type="match status" value="2"/>
</dbReference>
<accession>A0A2K3QNZ3</accession>
<dbReference type="GO" id="GO:0005524">
    <property type="term" value="F:ATP binding"/>
    <property type="evidence" value="ECO:0007669"/>
    <property type="project" value="UniProtKB-KW"/>
</dbReference>
<feature type="domain" description="AAA+ ATPase" evidence="9">
    <location>
        <begin position="219"/>
        <end position="357"/>
    </location>
</feature>
<dbReference type="PANTHER" id="PTHR23077:SF171">
    <property type="entry name" value="NUCLEAR VALOSIN-CONTAINING PROTEIN-LIKE"/>
    <property type="match status" value="1"/>
</dbReference>
<name>A0A2K3QNZ3_9HYPO</name>
<evidence type="ECO:0000313" key="11">
    <source>
        <dbReference type="Proteomes" id="UP000236621"/>
    </source>
</evidence>
<dbReference type="SUPFAM" id="SSF52540">
    <property type="entry name" value="P-loop containing nucleoside triphosphate hydrolases"/>
    <property type="match status" value="2"/>
</dbReference>
<keyword evidence="11" id="KW-1185">Reference proteome</keyword>
<dbReference type="GO" id="GO:1990275">
    <property type="term" value="F:preribosome binding"/>
    <property type="evidence" value="ECO:0007669"/>
    <property type="project" value="TreeGrafter"/>
</dbReference>
<dbReference type="GO" id="GO:0016887">
    <property type="term" value="F:ATP hydrolysis activity"/>
    <property type="evidence" value="ECO:0007669"/>
    <property type="project" value="InterPro"/>
</dbReference>
<dbReference type="OrthoDB" id="27435at2759"/>
<dbReference type="GO" id="GO:0042254">
    <property type="term" value="P:ribosome biogenesis"/>
    <property type="evidence" value="ECO:0007669"/>
    <property type="project" value="TreeGrafter"/>
</dbReference>
<dbReference type="GO" id="GO:0003723">
    <property type="term" value="F:RNA binding"/>
    <property type="evidence" value="ECO:0007669"/>
    <property type="project" value="TreeGrafter"/>
</dbReference>
<dbReference type="GO" id="GO:0005634">
    <property type="term" value="C:nucleus"/>
    <property type="evidence" value="ECO:0007669"/>
    <property type="project" value="TreeGrafter"/>
</dbReference>
<dbReference type="SMART" id="SM00382">
    <property type="entry name" value="AAA"/>
    <property type="match status" value="2"/>
</dbReference>
<protein>
    <recommendedName>
        <fullName evidence="6">Peroxisomal ATPase PEX1</fullName>
    </recommendedName>
    <alternativeName>
        <fullName evidence="5">Peroxin-1</fullName>
    </alternativeName>
</protein>
<keyword evidence="4" id="KW-0067">ATP-binding</keyword>
<dbReference type="FunFam" id="3.40.50.300:FF:000149">
    <property type="entry name" value="Nuclear valosin-containing protein-like"/>
    <property type="match status" value="1"/>
</dbReference>